<dbReference type="SUPFAM" id="SSF53098">
    <property type="entry name" value="Ribonuclease H-like"/>
    <property type="match status" value="1"/>
</dbReference>
<dbReference type="InterPro" id="IPR012337">
    <property type="entry name" value="RNaseH-like_sf"/>
</dbReference>
<dbReference type="SUPFAM" id="SSF56672">
    <property type="entry name" value="DNA/RNA polymerases"/>
    <property type="match status" value="1"/>
</dbReference>
<dbReference type="Pfam" id="PF07727">
    <property type="entry name" value="RVT_2"/>
    <property type="match status" value="1"/>
</dbReference>
<feature type="domain" description="Reverse transcriptase Ty1/copia-type" evidence="3">
    <location>
        <begin position="217"/>
        <end position="370"/>
    </location>
</feature>
<keyword evidence="1" id="KW-0175">Coiled coil</keyword>
<dbReference type="EMBL" id="BKCJ010003595">
    <property type="protein sequence ID" value="GEU56041.1"/>
    <property type="molecule type" value="Genomic_DNA"/>
</dbReference>
<dbReference type="InterPro" id="IPR036397">
    <property type="entry name" value="RNaseH_sf"/>
</dbReference>
<evidence type="ECO:0000256" key="2">
    <source>
        <dbReference type="SAM" id="MobiDB-lite"/>
    </source>
</evidence>
<name>A0A6L2L2C3_TANCI</name>
<accession>A0A6L2L2C3</accession>
<dbReference type="Gene3D" id="3.30.420.10">
    <property type="entry name" value="Ribonuclease H-like superfamily/Ribonuclease H"/>
    <property type="match status" value="1"/>
</dbReference>
<protein>
    <recommendedName>
        <fullName evidence="3">Reverse transcriptase Ty1/copia-type domain-containing protein</fullName>
    </recommendedName>
</protein>
<dbReference type="InterPro" id="IPR043502">
    <property type="entry name" value="DNA/RNA_pol_sf"/>
</dbReference>
<dbReference type="AlphaFoldDB" id="A0A6L2L2C3"/>
<dbReference type="PANTHER" id="PTHR11439:SF509">
    <property type="entry name" value="RNA-DIRECTED DNA POLYMERASE"/>
    <property type="match status" value="1"/>
</dbReference>
<evidence type="ECO:0000313" key="4">
    <source>
        <dbReference type="EMBL" id="GEU56041.1"/>
    </source>
</evidence>
<organism evidence="4">
    <name type="scientific">Tanacetum cinerariifolium</name>
    <name type="common">Dalmatian daisy</name>
    <name type="synonym">Chrysanthemum cinerariifolium</name>
    <dbReference type="NCBI Taxonomy" id="118510"/>
    <lineage>
        <taxon>Eukaryota</taxon>
        <taxon>Viridiplantae</taxon>
        <taxon>Streptophyta</taxon>
        <taxon>Embryophyta</taxon>
        <taxon>Tracheophyta</taxon>
        <taxon>Spermatophyta</taxon>
        <taxon>Magnoliopsida</taxon>
        <taxon>eudicotyledons</taxon>
        <taxon>Gunneridae</taxon>
        <taxon>Pentapetalae</taxon>
        <taxon>asterids</taxon>
        <taxon>campanulids</taxon>
        <taxon>Asterales</taxon>
        <taxon>Asteraceae</taxon>
        <taxon>Asteroideae</taxon>
        <taxon>Anthemideae</taxon>
        <taxon>Anthemidinae</taxon>
        <taxon>Tanacetum</taxon>
    </lineage>
</organism>
<proteinExistence type="predicted"/>
<comment type="caution">
    <text evidence="4">The sequence shown here is derived from an EMBL/GenBank/DDBJ whole genome shotgun (WGS) entry which is preliminary data.</text>
</comment>
<sequence>MHTAMIPEQVKTMKIQAGIQVSRPRDLRRQLQLWKRFGRLHLIVFVLVRNIIISDKVKTRQGYKAAFPIKESFVKSSEMLENQENVKSRSDKGYHAVPPPYTRNYIPPKLDQMFIDNKLKGNPQQKEYKEKEVIDSDGKGRISGKGKIKTGTLDFDDVYFWIKREFSVARTPQQNGVTERKNKTLIEAVKTMLDDFKLPTTFWAEAVNTVCYVLNRNKKDERGIVIKNKAGLVAQGHTQEEGIDYDEVFAPVARMEAIRLFLAYASFKDFVVYQMDVKSGFQYKKIEAKVYVCQPPRFEDPYFPNKVYKVEKALYGLHQALRAWYETLSTYLMDNGFYRGQIDKILFIKRHKDNILLVQVYIDDIIFGSTRKELTSTPTKPNKALVKDAKAENADVHLYRSMIGSLMYLTASRPDITFVVCACARFQVTPKTSHLHVVKRIFRYLKGQPKLGLWYHRDSPFDLEAYFDSDYAGASLNRKSTTGGCQFLNKRMMIVKDGRCFMDKFAVKTGNSSLNTASMIYYCQAKVTQISQSSGPTNLVADETIYKEWEDNIERVSTTGSSLEAEQDIGSGPRCQVTILRGAEAQTRFEVASKQSNDLPLSRDKQVKGMAKHKEIYVISSHTKKVFANMRRQGQGFSGNVTHLFETMMVNAQEEVGEGSGLHIDSHHTPTDTQPSSSKSQKKIKPKRNQRQAAKVLDLEEAKIAQAKEIAKLKKKVKKLEKKRKSRPAGLRRLKKVGSKISLVDESQERMHDGDMFRVDDLKGNEVIVDVREKIVEKEVSTTDPVTTAGEVVTAANVEDSVAPTTATTADVDDELTLENTLTAIKAAKPKVISTAIITPRAKAFEKKDQITLDEEVARKLEVEMGAEIEEEEMIEKEKDKENRAVIEEWDDVQATIDDDRQLAEQIQAQERDQLSIKERSKLLVELIESIREYFAAKRAEEIINKPPTKAQQKSLMCTYMRNMEGFKQKD</sequence>
<dbReference type="InterPro" id="IPR013103">
    <property type="entry name" value="RVT_2"/>
</dbReference>
<reference evidence="4" key="1">
    <citation type="journal article" date="2019" name="Sci. Rep.">
        <title>Draft genome of Tanacetum cinerariifolium, the natural source of mosquito coil.</title>
        <authorList>
            <person name="Yamashiro T."/>
            <person name="Shiraishi A."/>
            <person name="Satake H."/>
            <person name="Nakayama K."/>
        </authorList>
    </citation>
    <scope>NUCLEOTIDE SEQUENCE</scope>
</reference>
<feature type="region of interest" description="Disordered" evidence="2">
    <location>
        <begin position="660"/>
        <end position="693"/>
    </location>
</feature>
<gene>
    <name evidence="4" type="ORF">Tci_028019</name>
</gene>
<dbReference type="GO" id="GO:0003676">
    <property type="term" value="F:nucleic acid binding"/>
    <property type="evidence" value="ECO:0007669"/>
    <property type="project" value="InterPro"/>
</dbReference>
<dbReference type="PANTHER" id="PTHR11439">
    <property type="entry name" value="GAG-POL-RELATED RETROTRANSPOSON"/>
    <property type="match status" value="1"/>
</dbReference>
<feature type="compositionally biased region" description="Basic residues" evidence="2">
    <location>
        <begin position="680"/>
        <end position="690"/>
    </location>
</feature>
<evidence type="ECO:0000256" key="1">
    <source>
        <dbReference type="SAM" id="Coils"/>
    </source>
</evidence>
<feature type="coiled-coil region" evidence="1">
    <location>
        <begin position="696"/>
        <end position="723"/>
    </location>
</feature>
<evidence type="ECO:0000259" key="3">
    <source>
        <dbReference type="Pfam" id="PF07727"/>
    </source>
</evidence>